<name>A0AAD9LF94_9STRA</name>
<comment type="caution">
    <text evidence="1">The sequence shown here is derived from an EMBL/GenBank/DDBJ whole genome shotgun (WGS) entry which is preliminary data.</text>
</comment>
<gene>
    <name evidence="1" type="ORF">P3T76_011379</name>
</gene>
<dbReference type="EMBL" id="JASMQC010000026">
    <property type="protein sequence ID" value="KAK1934176.1"/>
    <property type="molecule type" value="Genomic_DNA"/>
</dbReference>
<evidence type="ECO:0000313" key="1">
    <source>
        <dbReference type="EMBL" id="KAK1934176.1"/>
    </source>
</evidence>
<sequence length="101" mass="10368">MNVVVEDGVLTNDLVIDCGDASSLIVSTNKAYLELKDLVLAASDSGSVQIDAKSLFIGDVTMVSMLAPTLKTSELRVCFAASSQKAANGAANGDAVGLFLT</sequence>
<dbReference type="AlphaFoldDB" id="A0AAD9LF94"/>
<protein>
    <submittedName>
        <fullName evidence="1">Uncharacterized protein</fullName>
    </submittedName>
</protein>
<proteinExistence type="predicted"/>
<reference evidence="1" key="1">
    <citation type="submission" date="2023-08" db="EMBL/GenBank/DDBJ databases">
        <title>Reference Genome Resource for the Citrus Pathogen Phytophthora citrophthora.</title>
        <authorList>
            <person name="Moller H."/>
            <person name="Coetzee B."/>
            <person name="Rose L.J."/>
            <person name="Van Niekerk J.M."/>
        </authorList>
    </citation>
    <scope>NUCLEOTIDE SEQUENCE</scope>
    <source>
        <strain evidence="1">STE-U-9442</strain>
    </source>
</reference>
<organism evidence="1 2">
    <name type="scientific">Phytophthora citrophthora</name>
    <dbReference type="NCBI Taxonomy" id="4793"/>
    <lineage>
        <taxon>Eukaryota</taxon>
        <taxon>Sar</taxon>
        <taxon>Stramenopiles</taxon>
        <taxon>Oomycota</taxon>
        <taxon>Peronosporomycetes</taxon>
        <taxon>Peronosporales</taxon>
        <taxon>Peronosporaceae</taxon>
        <taxon>Phytophthora</taxon>
    </lineage>
</organism>
<evidence type="ECO:0000313" key="2">
    <source>
        <dbReference type="Proteomes" id="UP001259832"/>
    </source>
</evidence>
<keyword evidence="2" id="KW-1185">Reference proteome</keyword>
<dbReference type="Proteomes" id="UP001259832">
    <property type="component" value="Unassembled WGS sequence"/>
</dbReference>
<accession>A0AAD9LF94</accession>